<dbReference type="InterPro" id="IPR006330">
    <property type="entry name" value="Ado/ade_deaminase"/>
</dbReference>
<comment type="cofactor">
    <cofactor evidence="1">
        <name>Zn(2+)</name>
        <dbReference type="ChEBI" id="CHEBI:29105"/>
    </cofactor>
</comment>
<dbReference type="PANTHER" id="PTHR43114">
    <property type="entry name" value="ADENINE DEAMINASE"/>
    <property type="match status" value="1"/>
</dbReference>
<gene>
    <name evidence="5" type="ORF">PG986_014237</name>
</gene>
<evidence type="ECO:0000313" key="6">
    <source>
        <dbReference type="Proteomes" id="UP001391051"/>
    </source>
</evidence>
<accession>A0ABR1PSE6</accession>
<evidence type="ECO:0000256" key="2">
    <source>
        <dbReference type="ARBA" id="ARBA00022723"/>
    </source>
</evidence>
<dbReference type="Proteomes" id="UP001391051">
    <property type="component" value="Unassembled WGS sequence"/>
</dbReference>
<dbReference type="GeneID" id="92083521"/>
<name>A0ABR1PSE6_9PEZI</name>
<dbReference type="InterPro" id="IPR001365">
    <property type="entry name" value="A_deaminase_dom"/>
</dbReference>
<proteinExistence type="predicted"/>
<dbReference type="Pfam" id="PF00962">
    <property type="entry name" value="A_deaminase"/>
    <property type="match status" value="1"/>
</dbReference>
<keyword evidence="3" id="KW-0378">Hydrolase</keyword>
<keyword evidence="6" id="KW-1185">Reference proteome</keyword>
<dbReference type="Gene3D" id="3.20.20.140">
    <property type="entry name" value="Metal-dependent hydrolases"/>
    <property type="match status" value="1"/>
</dbReference>
<feature type="domain" description="Adenosine deaminase" evidence="4">
    <location>
        <begin position="60"/>
        <end position="354"/>
    </location>
</feature>
<reference evidence="5 6" key="1">
    <citation type="submission" date="2023-01" db="EMBL/GenBank/DDBJ databases">
        <title>Analysis of 21 Apiospora genomes using comparative genomics revels a genus with tremendous synthesis potential of carbohydrate active enzymes and secondary metabolites.</title>
        <authorList>
            <person name="Sorensen T."/>
        </authorList>
    </citation>
    <scope>NUCLEOTIDE SEQUENCE [LARGE SCALE GENOMIC DNA]</scope>
    <source>
        <strain evidence="5 6">CBS 24483</strain>
    </source>
</reference>
<dbReference type="SUPFAM" id="SSF51556">
    <property type="entry name" value="Metallo-dependent hydrolases"/>
    <property type="match status" value="1"/>
</dbReference>
<organism evidence="5 6">
    <name type="scientific">Apiospora aurea</name>
    <dbReference type="NCBI Taxonomy" id="335848"/>
    <lineage>
        <taxon>Eukaryota</taxon>
        <taxon>Fungi</taxon>
        <taxon>Dikarya</taxon>
        <taxon>Ascomycota</taxon>
        <taxon>Pezizomycotina</taxon>
        <taxon>Sordariomycetes</taxon>
        <taxon>Xylariomycetidae</taxon>
        <taxon>Amphisphaeriales</taxon>
        <taxon>Apiosporaceae</taxon>
        <taxon>Apiospora</taxon>
    </lineage>
</organism>
<dbReference type="RefSeq" id="XP_066692697.1">
    <property type="nucleotide sequence ID" value="XM_066850459.1"/>
</dbReference>
<evidence type="ECO:0000313" key="5">
    <source>
        <dbReference type="EMBL" id="KAK7937369.1"/>
    </source>
</evidence>
<protein>
    <recommendedName>
        <fullName evidence="4">Adenosine deaminase domain-containing protein</fullName>
    </recommendedName>
</protein>
<evidence type="ECO:0000256" key="1">
    <source>
        <dbReference type="ARBA" id="ARBA00001947"/>
    </source>
</evidence>
<sequence length="361" mass="40810">MNGLEVSPFITSLPKVELHKAPSPPPCAGSSRSATASPSPYATYDDLLESYNVLYNHRKELHGDTGAPTFLEAYFAGTQVLREEDFYELGMAYLEKARDMNVRYAEPFFDLQAYLPRGIPAATVLNGYMRAQREGAQKFGVRSNWILCFIRDRPVEEGIAAYEAARPWAAGITGGHGLFHAVGLASNEYDRPPMLFEKAFQMAKKDGLHVTMHCDVDQKDAADHIHEAIFTVLGGRGTERIDHGLNALDRPELLQGLAERGIPLTLCPHAYHRRQATEVLFPKLRKLWDLEGIKWCVNSDDPTYMHNVWIDGAMEKVYRYCNMSKADMVRLSRNAVEISWADEDLKKLLLQELERFGRENC</sequence>
<dbReference type="PANTHER" id="PTHR43114:SF7">
    <property type="entry name" value="ADENOSINE DEAMINASE DOMAIN-CONTAINING PROTEIN"/>
    <property type="match status" value="1"/>
</dbReference>
<evidence type="ECO:0000256" key="3">
    <source>
        <dbReference type="ARBA" id="ARBA00022801"/>
    </source>
</evidence>
<evidence type="ECO:0000259" key="4">
    <source>
        <dbReference type="Pfam" id="PF00962"/>
    </source>
</evidence>
<dbReference type="InterPro" id="IPR032466">
    <property type="entry name" value="Metal_Hydrolase"/>
</dbReference>
<comment type="caution">
    <text evidence="5">The sequence shown here is derived from an EMBL/GenBank/DDBJ whole genome shotgun (WGS) entry which is preliminary data.</text>
</comment>
<dbReference type="EMBL" id="JAQQWE010000010">
    <property type="protein sequence ID" value="KAK7937369.1"/>
    <property type="molecule type" value="Genomic_DNA"/>
</dbReference>
<keyword evidence="2" id="KW-0479">Metal-binding</keyword>